<protein>
    <recommendedName>
        <fullName evidence="4">EfeO-type cupredoxin-like domain-containing protein</fullName>
    </recommendedName>
</protein>
<gene>
    <name evidence="2" type="ORF">Dsi01nite_069420</name>
</gene>
<dbReference type="Gene3D" id="2.60.40.420">
    <property type="entry name" value="Cupredoxins - blue copper proteins"/>
    <property type="match status" value="1"/>
</dbReference>
<keyword evidence="3" id="KW-1185">Reference proteome</keyword>
<feature type="transmembrane region" description="Helical" evidence="1">
    <location>
        <begin position="17"/>
        <end position="38"/>
    </location>
</feature>
<dbReference type="InterPro" id="IPR008972">
    <property type="entry name" value="Cupredoxin"/>
</dbReference>
<evidence type="ECO:0000313" key="3">
    <source>
        <dbReference type="Proteomes" id="UP000660611"/>
    </source>
</evidence>
<evidence type="ECO:0000256" key="1">
    <source>
        <dbReference type="SAM" id="Phobius"/>
    </source>
</evidence>
<reference evidence="2" key="1">
    <citation type="submission" date="2021-01" db="EMBL/GenBank/DDBJ databases">
        <title>Whole genome shotgun sequence of Dactylosporangium siamense NBRC 106093.</title>
        <authorList>
            <person name="Komaki H."/>
            <person name="Tamura T."/>
        </authorList>
    </citation>
    <scope>NUCLEOTIDE SEQUENCE</scope>
    <source>
        <strain evidence="2">NBRC 106093</strain>
    </source>
</reference>
<dbReference type="RefSeq" id="WP_203850596.1">
    <property type="nucleotide sequence ID" value="NZ_BAAAVW010000020.1"/>
</dbReference>
<organism evidence="2 3">
    <name type="scientific">Dactylosporangium siamense</name>
    <dbReference type="NCBI Taxonomy" id="685454"/>
    <lineage>
        <taxon>Bacteria</taxon>
        <taxon>Bacillati</taxon>
        <taxon>Actinomycetota</taxon>
        <taxon>Actinomycetes</taxon>
        <taxon>Micromonosporales</taxon>
        <taxon>Micromonosporaceae</taxon>
        <taxon>Dactylosporangium</taxon>
    </lineage>
</organism>
<dbReference type="EMBL" id="BONQ01000110">
    <property type="protein sequence ID" value="GIG48901.1"/>
    <property type="molecule type" value="Genomic_DNA"/>
</dbReference>
<evidence type="ECO:0008006" key="4">
    <source>
        <dbReference type="Google" id="ProtNLM"/>
    </source>
</evidence>
<keyword evidence="1" id="KW-0472">Membrane</keyword>
<comment type="caution">
    <text evidence="2">The sequence shown here is derived from an EMBL/GenBank/DDBJ whole genome shotgun (WGS) entry which is preliminary data.</text>
</comment>
<dbReference type="AlphaFoldDB" id="A0A919PQM6"/>
<proteinExistence type="predicted"/>
<evidence type="ECO:0000313" key="2">
    <source>
        <dbReference type="EMBL" id="GIG48901.1"/>
    </source>
</evidence>
<keyword evidence="1" id="KW-0812">Transmembrane</keyword>
<keyword evidence="1" id="KW-1133">Transmembrane helix</keyword>
<sequence length="134" mass="14020">MPSTSAPAAAPARSRDAVYRIVAVAILLVAGAVVALLLRDGSGGATAQDRSISVSITGGKVDPPVGRVEVGKGSTIRLTVTSDVPDELHVHGYDQRATLEAGRPATVEFRADRTGMFEVETHANHLLLVQLVVR</sequence>
<dbReference type="Proteomes" id="UP000660611">
    <property type="component" value="Unassembled WGS sequence"/>
</dbReference>
<name>A0A919PQM6_9ACTN</name>
<dbReference type="SUPFAM" id="SSF49503">
    <property type="entry name" value="Cupredoxins"/>
    <property type="match status" value="1"/>
</dbReference>
<accession>A0A919PQM6</accession>